<proteinExistence type="predicted"/>
<gene>
    <name evidence="2" type="ORF">FLM9_1092</name>
</gene>
<sequence>MHSLSLSPPPSRNGHQIWLTLTELGRYFGISAVHCGHHLSQAGLRDEDGLPFPKAIDQGYAYKRPEHNANRSVLWNYDRCSVILRDHGLHSVEEQRLVEQWADFLEALHVGSPAILVTPQEMADSDMPHHIRPWVNQCLAARGSQLRISRKNPQTSRDPVKESVEQERLQVSPLAAA</sequence>
<keyword evidence="3" id="KW-1185">Reference proteome</keyword>
<reference evidence="3" key="1">
    <citation type="submission" date="2016-02" db="EMBL/GenBank/DDBJ databases">
        <authorList>
            <person name="liu f."/>
        </authorList>
    </citation>
    <scope>NUCLEOTIDE SEQUENCE [LARGE SCALE GENOMIC DNA]</scope>
</reference>
<feature type="compositionally biased region" description="Basic and acidic residues" evidence="1">
    <location>
        <begin position="158"/>
        <end position="168"/>
    </location>
</feature>
<evidence type="ECO:0000256" key="1">
    <source>
        <dbReference type="SAM" id="MobiDB-lite"/>
    </source>
</evidence>
<evidence type="ECO:0000313" key="3">
    <source>
        <dbReference type="Proteomes" id="UP000182631"/>
    </source>
</evidence>
<accession>A0A164YXP8</accession>
<evidence type="ECO:0000313" key="2">
    <source>
        <dbReference type="EMBL" id="SAY39045.1"/>
    </source>
</evidence>
<dbReference type="EMBL" id="FITM01000119">
    <property type="protein sequence ID" value="SAY39045.1"/>
    <property type="molecule type" value="Genomic_DNA"/>
</dbReference>
<dbReference type="Proteomes" id="UP000182631">
    <property type="component" value="Unassembled WGS sequence"/>
</dbReference>
<dbReference type="AlphaFoldDB" id="A0A164YXP8"/>
<organism evidence="2 3">
    <name type="scientific">Candidatus Synechococcus spongiarum</name>
    <dbReference type="NCBI Taxonomy" id="431041"/>
    <lineage>
        <taxon>Bacteria</taxon>
        <taxon>Bacillati</taxon>
        <taxon>Cyanobacteriota</taxon>
        <taxon>Cyanophyceae</taxon>
        <taxon>Synechococcales</taxon>
        <taxon>Synechococcaceae</taxon>
        <taxon>Synechococcus</taxon>
    </lineage>
</organism>
<protein>
    <submittedName>
        <fullName evidence="2">Uncharacterized protein</fullName>
    </submittedName>
</protein>
<feature type="region of interest" description="Disordered" evidence="1">
    <location>
        <begin position="146"/>
        <end position="177"/>
    </location>
</feature>
<name>A0A164YXP8_9SYNE</name>